<keyword evidence="5" id="KW-0808">Transferase</keyword>
<protein>
    <recommendedName>
        <fullName evidence="4">RING-type E3 ubiquitin transferase</fullName>
        <ecNumber evidence="4">2.3.2.27</ecNumber>
    </recommendedName>
</protein>
<comment type="similarity">
    <text evidence="13">Belongs to the RING-type zinc finger family. ATL subfamily.</text>
</comment>
<keyword evidence="9" id="KW-0833">Ubl conjugation pathway</keyword>
<dbReference type="SMART" id="SM01197">
    <property type="entry name" value="FANCL_C"/>
    <property type="match status" value="1"/>
</dbReference>
<proteinExistence type="inferred from homology"/>
<reference evidence="17 18" key="1">
    <citation type="submission" date="2024-01" db="EMBL/GenBank/DDBJ databases">
        <title>The complete chloroplast genome sequence of Lithospermum erythrorhizon: insights into the phylogenetic relationship among Boraginaceae species and the maternal lineages of purple gromwells.</title>
        <authorList>
            <person name="Okada T."/>
            <person name="Watanabe K."/>
        </authorList>
    </citation>
    <scope>NUCLEOTIDE SEQUENCE [LARGE SCALE GENOMIC DNA]</scope>
</reference>
<evidence type="ECO:0000256" key="11">
    <source>
        <dbReference type="ARBA" id="ARBA00022989"/>
    </source>
</evidence>
<feature type="domain" description="RING-type" evidence="16">
    <location>
        <begin position="146"/>
        <end position="188"/>
    </location>
</feature>
<evidence type="ECO:0000256" key="8">
    <source>
        <dbReference type="ARBA" id="ARBA00022771"/>
    </source>
</evidence>
<dbReference type="Proteomes" id="UP001454036">
    <property type="component" value="Unassembled WGS sequence"/>
</dbReference>
<evidence type="ECO:0000313" key="18">
    <source>
        <dbReference type="Proteomes" id="UP001454036"/>
    </source>
</evidence>
<evidence type="ECO:0000256" key="4">
    <source>
        <dbReference type="ARBA" id="ARBA00012483"/>
    </source>
</evidence>
<dbReference type="InterPro" id="IPR044600">
    <property type="entry name" value="ATL1/ATL16-like"/>
</dbReference>
<evidence type="ECO:0000256" key="14">
    <source>
        <dbReference type="PROSITE-ProRule" id="PRU00175"/>
    </source>
</evidence>
<feature type="transmembrane region" description="Helical" evidence="15">
    <location>
        <begin position="54"/>
        <end position="77"/>
    </location>
</feature>
<dbReference type="FunFam" id="3.30.40.10:FF:000187">
    <property type="entry name" value="E3 ubiquitin-protein ligase ATL6"/>
    <property type="match status" value="1"/>
</dbReference>
<evidence type="ECO:0000256" key="10">
    <source>
        <dbReference type="ARBA" id="ARBA00022833"/>
    </source>
</evidence>
<evidence type="ECO:0000256" key="6">
    <source>
        <dbReference type="ARBA" id="ARBA00022692"/>
    </source>
</evidence>
<sequence length="357" mass="40072">MESTSNTKTWVPYMNPKDCSQGFCSMYCPEWCYIVFPPPPPPFDFPNDNSTPTFSPLVIAIIGILASAFLLVSYYAVISKYCKNRGSSSSRRQNRVLDMISDENHNDPSLHLQWNVSTNGLDEELIKTITMLKYKKEDRCVQETDCSICLSEFHDDESLRLLPKCNHAFHASCIDVWLKSHSNCPLCRANIAFVNCEIIEIPPQEQSNVVQATETEVAETMGMSGHENARQMDHATTAARAEIDVQDSENIDFFGTQEVRRSVSMDNPFQGRLSIADILRAGDDDIENNHIRELHPFQVEVGTSRHPGLGIGEASSSSNTNKALHYVMSPVRMKRSFSSGRLNFPKRGRGTSTIIPL</sequence>
<evidence type="ECO:0000256" key="13">
    <source>
        <dbReference type="ARBA" id="ARBA00024209"/>
    </source>
</evidence>
<dbReference type="GO" id="GO:0008270">
    <property type="term" value="F:zinc ion binding"/>
    <property type="evidence" value="ECO:0007669"/>
    <property type="project" value="UniProtKB-KW"/>
</dbReference>
<dbReference type="EC" id="2.3.2.27" evidence="4"/>
<evidence type="ECO:0000256" key="3">
    <source>
        <dbReference type="ARBA" id="ARBA00004906"/>
    </source>
</evidence>
<name>A0AAV3S3G7_LITER</name>
<dbReference type="SMART" id="SM00184">
    <property type="entry name" value="RING"/>
    <property type="match status" value="1"/>
</dbReference>
<dbReference type="PANTHER" id="PTHR46913:SF22">
    <property type="entry name" value="RING-TYPE E3 UBIQUITIN TRANSFERASE"/>
    <property type="match status" value="1"/>
</dbReference>
<dbReference type="EMBL" id="BAABME010014595">
    <property type="protein sequence ID" value="GAA0187322.1"/>
    <property type="molecule type" value="Genomic_DNA"/>
</dbReference>
<keyword evidence="8 14" id="KW-0863">Zinc-finger</keyword>
<evidence type="ECO:0000313" key="17">
    <source>
        <dbReference type="EMBL" id="GAA0187322.1"/>
    </source>
</evidence>
<comment type="pathway">
    <text evidence="3">Protein modification; protein ubiquitination.</text>
</comment>
<dbReference type="GO" id="GO:0061630">
    <property type="term" value="F:ubiquitin protein ligase activity"/>
    <property type="evidence" value="ECO:0007669"/>
    <property type="project" value="UniProtKB-EC"/>
</dbReference>
<organism evidence="17 18">
    <name type="scientific">Lithospermum erythrorhizon</name>
    <name type="common">Purple gromwell</name>
    <name type="synonym">Lithospermum officinale var. erythrorhizon</name>
    <dbReference type="NCBI Taxonomy" id="34254"/>
    <lineage>
        <taxon>Eukaryota</taxon>
        <taxon>Viridiplantae</taxon>
        <taxon>Streptophyta</taxon>
        <taxon>Embryophyta</taxon>
        <taxon>Tracheophyta</taxon>
        <taxon>Spermatophyta</taxon>
        <taxon>Magnoliopsida</taxon>
        <taxon>eudicotyledons</taxon>
        <taxon>Gunneridae</taxon>
        <taxon>Pentapetalae</taxon>
        <taxon>asterids</taxon>
        <taxon>lamiids</taxon>
        <taxon>Boraginales</taxon>
        <taxon>Boraginaceae</taxon>
        <taxon>Boraginoideae</taxon>
        <taxon>Lithospermeae</taxon>
        <taxon>Lithospermum</taxon>
    </lineage>
</organism>
<dbReference type="PROSITE" id="PS50089">
    <property type="entry name" value="ZF_RING_2"/>
    <property type="match status" value="1"/>
</dbReference>
<evidence type="ECO:0000256" key="9">
    <source>
        <dbReference type="ARBA" id="ARBA00022786"/>
    </source>
</evidence>
<comment type="subcellular location">
    <subcellularLocation>
        <location evidence="2">Membrane</location>
        <topology evidence="2">Single-pass membrane protein</topology>
    </subcellularLocation>
</comment>
<keyword evidence="7" id="KW-0479">Metal-binding</keyword>
<dbReference type="GO" id="GO:0016567">
    <property type="term" value="P:protein ubiquitination"/>
    <property type="evidence" value="ECO:0007669"/>
    <property type="project" value="InterPro"/>
</dbReference>
<evidence type="ECO:0000256" key="15">
    <source>
        <dbReference type="SAM" id="Phobius"/>
    </source>
</evidence>
<evidence type="ECO:0000256" key="5">
    <source>
        <dbReference type="ARBA" id="ARBA00022679"/>
    </source>
</evidence>
<comment type="caution">
    <text evidence="17">The sequence shown here is derived from an EMBL/GenBank/DDBJ whole genome shotgun (WGS) entry which is preliminary data.</text>
</comment>
<dbReference type="PANTHER" id="PTHR46913">
    <property type="entry name" value="RING-H2 FINGER PROTEIN ATL16"/>
    <property type="match status" value="1"/>
</dbReference>
<evidence type="ECO:0000256" key="12">
    <source>
        <dbReference type="ARBA" id="ARBA00023136"/>
    </source>
</evidence>
<evidence type="ECO:0000256" key="2">
    <source>
        <dbReference type="ARBA" id="ARBA00004167"/>
    </source>
</evidence>
<keyword evidence="18" id="KW-1185">Reference proteome</keyword>
<keyword evidence="6 15" id="KW-0812">Transmembrane</keyword>
<dbReference type="GO" id="GO:0016020">
    <property type="term" value="C:membrane"/>
    <property type="evidence" value="ECO:0007669"/>
    <property type="project" value="UniProtKB-SubCell"/>
</dbReference>
<gene>
    <name evidence="17" type="ORF">LIER_34610</name>
</gene>
<evidence type="ECO:0000256" key="7">
    <source>
        <dbReference type="ARBA" id="ARBA00022723"/>
    </source>
</evidence>
<dbReference type="Gene3D" id="3.30.40.10">
    <property type="entry name" value="Zinc/RING finger domain, C3HC4 (zinc finger)"/>
    <property type="match status" value="1"/>
</dbReference>
<dbReference type="InterPro" id="IPR001841">
    <property type="entry name" value="Znf_RING"/>
</dbReference>
<keyword evidence="12 15" id="KW-0472">Membrane</keyword>
<comment type="catalytic activity">
    <reaction evidence="1">
        <text>S-ubiquitinyl-[E2 ubiquitin-conjugating enzyme]-L-cysteine + [acceptor protein]-L-lysine = [E2 ubiquitin-conjugating enzyme]-L-cysteine + N(6)-ubiquitinyl-[acceptor protein]-L-lysine.</text>
        <dbReference type="EC" id="2.3.2.27"/>
    </reaction>
</comment>
<accession>A0AAV3S3G7</accession>
<dbReference type="Pfam" id="PF13639">
    <property type="entry name" value="zf-RING_2"/>
    <property type="match status" value="1"/>
</dbReference>
<keyword evidence="10" id="KW-0862">Zinc</keyword>
<dbReference type="AlphaFoldDB" id="A0AAV3S3G7"/>
<dbReference type="CDD" id="cd16461">
    <property type="entry name" value="RING-H2_EL5-like"/>
    <property type="match status" value="1"/>
</dbReference>
<dbReference type="SUPFAM" id="SSF57850">
    <property type="entry name" value="RING/U-box"/>
    <property type="match status" value="1"/>
</dbReference>
<evidence type="ECO:0000259" key="16">
    <source>
        <dbReference type="PROSITE" id="PS50089"/>
    </source>
</evidence>
<keyword evidence="11 15" id="KW-1133">Transmembrane helix</keyword>
<evidence type="ECO:0000256" key="1">
    <source>
        <dbReference type="ARBA" id="ARBA00000900"/>
    </source>
</evidence>
<dbReference type="InterPro" id="IPR013083">
    <property type="entry name" value="Znf_RING/FYVE/PHD"/>
</dbReference>